<gene>
    <name evidence="1" type="ORF">BBF96_09085</name>
</gene>
<dbReference type="EMBL" id="CP016379">
    <property type="protein sequence ID" value="AZR73525.1"/>
    <property type="molecule type" value="Genomic_DNA"/>
</dbReference>
<dbReference type="OrthoDB" id="2376725at2"/>
<dbReference type="KEGG" id="aft:BBF96_09085"/>
<sequence length="83" mass="9634">MKKKNGHIMKFGGIKFINNISEEKINEFINNLPKEKRDSLAEVTRELKNAGLIDLIPGQYSTIDREMEDEQETHPEMNPDPYT</sequence>
<evidence type="ECO:0000313" key="2">
    <source>
        <dbReference type="Proteomes" id="UP000267250"/>
    </source>
</evidence>
<evidence type="ECO:0000313" key="1">
    <source>
        <dbReference type="EMBL" id="AZR73525.1"/>
    </source>
</evidence>
<proteinExistence type="predicted"/>
<accession>A0A3Q9HQM6</accession>
<dbReference type="Proteomes" id="UP000267250">
    <property type="component" value="Chromosome"/>
</dbReference>
<dbReference type="RefSeq" id="WP_127016867.1">
    <property type="nucleotide sequence ID" value="NZ_CP016379.1"/>
</dbReference>
<name>A0A3Q9HQM6_9FIRM</name>
<organism evidence="1 2">
    <name type="scientific">Anoxybacter fermentans</name>
    <dbReference type="NCBI Taxonomy" id="1323375"/>
    <lineage>
        <taxon>Bacteria</taxon>
        <taxon>Bacillati</taxon>
        <taxon>Bacillota</taxon>
        <taxon>Clostridia</taxon>
        <taxon>Halanaerobiales</taxon>
        <taxon>Anoxybacter</taxon>
    </lineage>
</organism>
<protein>
    <submittedName>
        <fullName evidence="1">Uncharacterized protein</fullName>
    </submittedName>
</protein>
<dbReference type="AlphaFoldDB" id="A0A3Q9HQM6"/>
<reference evidence="1 2" key="1">
    <citation type="submission" date="2016-07" db="EMBL/GenBank/DDBJ databases">
        <title>Genome and transcriptome analysis of iron-reducing fermentative bacteria Anoxybacter fermentans.</title>
        <authorList>
            <person name="Zeng X."/>
            <person name="Shao Z."/>
        </authorList>
    </citation>
    <scope>NUCLEOTIDE SEQUENCE [LARGE SCALE GENOMIC DNA]</scope>
    <source>
        <strain evidence="1 2">DY22613</strain>
    </source>
</reference>
<keyword evidence="2" id="KW-1185">Reference proteome</keyword>